<sequence>ADGVAQPYKLYTGSWRKRVLAKYMGLSTDSLDGESSFILVKLNKVNRIIKTQGNPILNSDALNSSVLGFINDFGSHYVKEVKVGDVIYQVFALSKSQFTHAKSSLGSYQRIRPNEFNALYEEFMAPWNVRETGTLQATSGDFRLKKFLRDSAQVKSKFSSYPSIFEFKNNPTLMAELEQISNSESEAVIGLEFGSLRSMIPSISAQDYFDEVVDTQMALWEINIS</sequence>
<feature type="non-terminal residue" evidence="2">
    <location>
        <position position="225"/>
    </location>
</feature>
<gene>
    <name evidence="2" type="ORF">FKW44_016051</name>
</gene>
<dbReference type="AlphaFoldDB" id="A0A7T8K1P9"/>
<evidence type="ECO:0000313" key="2">
    <source>
        <dbReference type="EMBL" id="QQP41620.1"/>
    </source>
</evidence>
<organism evidence="2 3">
    <name type="scientific">Caligus rogercresseyi</name>
    <name type="common">Sea louse</name>
    <dbReference type="NCBI Taxonomy" id="217165"/>
    <lineage>
        <taxon>Eukaryota</taxon>
        <taxon>Metazoa</taxon>
        <taxon>Ecdysozoa</taxon>
        <taxon>Arthropoda</taxon>
        <taxon>Crustacea</taxon>
        <taxon>Multicrustacea</taxon>
        <taxon>Hexanauplia</taxon>
        <taxon>Copepoda</taxon>
        <taxon>Siphonostomatoida</taxon>
        <taxon>Caligidae</taxon>
        <taxon>Caligus</taxon>
    </lineage>
</organism>
<dbReference type="InterPro" id="IPR020864">
    <property type="entry name" value="MACPF"/>
</dbReference>
<keyword evidence="3" id="KW-1185">Reference proteome</keyword>
<proteinExistence type="predicted"/>
<dbReference type="EMBL" id="CP045900">
    <property type="protein sequence ID" value="QQP41620.1"/>
    <property type="molecule type" value="Genomic_DNA"/>
</dbReference>
<protein>
    <submittedName>
        <fullName evidence="2">Torso-like protein</fullName>
    </submittedName>
</protein>
<dbReference type="Proteomes" id="UP000595437">
    <property type="component" value="Chromosome 11"/>
</dbReference>
<accession>A0A7T8K1P9</accession>
<dbReference type="Pfam" id="PF01823">
    <property type="entry name" value="MACPF"/>
    <property type="match status" value="1"/>
</dbReference>
<feature type="domain" description="MACPF" evidence="1">
    <location>
        <begin position="67"/>
        <end position="120"/>
    </location>
</feature>
<dbReference type="OrthoDB" id="10060229at2759"/>
<evidence type="ECO:0000259" key="1">
    <source>
        <dbReference type="Pfam" id="PF01823"/>
    </source>
</evidence>
<reference evidence="3" key="1">
    <citation type="submission" date="2021-01" db="EMBL/GenBank/DDBJ databases">
        <title>Caligus Genome Assembly.</title>
        <authorList>
            <person name="Gallardo-Escarate C."/>
        </authorList>
    </citation>
    <scope>NUCLEOTIDE SEQUENCE [LARGE SCALE GENOMIC DNA]</scope>
</reference>
<name>A0A7T8K1P9_CALRO</name>
<evidence type="ECO:0000313" key="3">
    <source>
        <dbReference type="Proteomes" id="UP000595437"/>
    </source>
</evidence>